<evidence type="ECO:0000256" key="4">
    <source>
        <dbReference type="ARBA" id="ARBA00008599"/>
    </source>
</evidence>
<gene>
    <name evidence="13" type="ORF">JTE90_028747</name>
</gene>
<dbReference type="GO" id="GO:0005886">
    <property type="term" value="C:plasma membrane"/>
    <property type="evidence" value="ECO:0007669"/>
    <property type="project" value="UniProtKB-SubCell"/>
</dbReference>
<evidence type="ECO:0000313" key="14">
    <source>
        <dbReference type="Proteomes" id="UP000827092"/>
    </source>
</evidence>
<evidence type="ECO:0008006" key="15">
    <source>
        <dbReference type="Google" id="ProtNLM"/>
    </source>
</evidence>
<keyword evidence="14" id="KW-1185">Reference proteome</keyword>
<reference evidence="13 14" key="1">
    <citation type="journal article" date="2022" name="Nat. Ecol. Evol.">
        <title>A masculinizing supergene underlies an exaggerated male reproductive morph in a spider.</title>
        <authorList>
            <person name="Hendrickx F."/>
            <person name="De Corte Z."/>
            <person name="Sonet G."/>
            <person name="Van Belleghem S.M."/>
            <person name="Kostlbacher S."/>
            <person name="Vangestel C."/>
        </authorList>
    </citation>
    <scope>NUCLEOTIDE SEQUENCE [LARGE SCALE GENOMIC DNA]</scope>
    <source>
        <strain evidence="13">W744_W776</strain>
    </source>
</reference>
<feature type="compositionally biased region" description="Polar residues" evidence="11">
    <location>
        <begin position="502"/>
        <end position="516"/>
    </location>
</feature>
<evidence type="ECO:0000256" key="2">
    <source>
        <dbReference type="ARBA" id="ARBA00004184"/>
    </source>
</evidence>
<dbReference type="InterPro" id="IPR003409">
    <property type="entry name" value="MORN"/>
</dbReference>
<feature type="region of interest" description="Disordered" evidence="11">
    <location>
        <begin position="159"/>
        <end position="257"/>
    </location>
</feature>
<dbReference type="GO" id="GO:0030314">
    <property type="term" value="C:junctional membrane complex"/>
    <property type="evidence" value="ECO:0007669"/>
    <property type="project" value="InterPro"/>
</dbReference>
<dbReference type="Proteomes" id="UP000827092">
    <property type="component" value="Unassembled WGS sequence"/>
</dbReference>
<evidence type="ECO:0000256" key="1">
    <source>
        <dbReference type="ARBA" id="ARBA00004163"/>
    </source>
</evidence>
<comment type="caution">
    <text evidence="13">The sequence shown here is derived from an EMBL/GenBank/DDBJ whole genome shotgun (WGS) entry which is preliminary data.</text>
</comment>
<dbReference type="InterPro" id="IPR017191">
    <property type="entry name" value="Junctophilin"/>
</dbReference>
<keyword evidence="10 12" id="KW-0472">Membrane</keyword>
<evidence type="ECO:0000256" key="3">
    <source>
        <dbReference type="ARBA" id="ARBA00004236"/>
    </source>
</evidence>
<keyword evidence="5" id="KW-1003">Cell membrane</keyword>
<feature type="transmembrane region" description="Helical" evidence="12">
    <location>
        <begin position="780"/>
        <end position="799"/>
    </location>
</feature>
<keyword evidence="7" id="KW-0677">Repeat</keyword>
<evidence type="ECO:0000256" key="6">
    <source>
        <dbReference type="ARBA" id="ARBA00022692"/>
    </source>
</evidence>
<keyword evidence="8" id="KW-0256">Endoplasmic reticulum</keyword>
<evidence type="ECO:0000313" key="13">
    <source>
        <dbReference type="EMBL" id="KAG8182925.1"/>
    </source>
</evidence>
<comment type="subcellular location">
    <subcellularLocation>
        <location evidence="3">Cell membrane</location>
    </subcellularLocation>
    <subcellularLocation>
        <location evidence="2">Endomembrane system</location>
        <topology evidence="2">Peripheral membrane protein</topology>
    </subcellularLocation>
    <subcellularLocation>
        <location evidence="1">Endoplasmic reticulum membrane</location>
        <topology evidence="1">Single-pass type IV membrane protein</topology>
    </subcellularLocation>
</comment>
<comment type="similarity">
    <text evidence="4">Belongs to the junctophilin family.</text>
</comment>
<proteinExistence type="inferred from homology"/>
<feature type="region of interest" description="Disordered" evidence="11">
    <location>
        <begin position="492"/>
        <end position="516"/>
    </location>
</feature>
<evidence type="ECO:0000256" key="8">
    <source>
        <dbReference type="ARBA" id="ARBA00022824"/>
    </source>
</evidence>
<evidence type="ECO:0000256" key="10">
    <source>
        <dbReference type="ARBA" id="ARBA00023136"/>
    </source>
</evidence>
<dbReference type="SUPFAM" id="SSF82185">
    <property type="entry name" value="Histone H3 K4-specific methyltransferase SET7/9 N-terminal domain"/>
    <property type="match status" value="2"/>
</dbReference>
<feature type="compositionally biased region" description="Basic and acidic residues" evidence="11">
    <location>
        <begin position="177"/>
        <end position="186"/>
    </location>
</feature>
<dbReference type="EMBL" id="JAFNEN010000441">
    <property type="protein sequence ID" value="KAG8182925.1"/>
    <property type="molecule type" value="Genomic_DNA"/>
</dbReference>
<keyword evidence="6 12" id="KW-0812">Transmembrane</keyword>
<dbReference type="Gene3D" id="2.20.110.10">
    <property type="entry name" value="Histone H3 K4-specific methyltransferase SET7/9 N-terminal domain"/>
    <property type="match status" value="3"/>
</dbReference>
<feature type="region of interest" description="Disordered" evidence="11">
    <location>
        <begin position="394"/>
        <end position="473"/>
    </location>
</feature>
<evidence type="ECO:0000256" key="5">
    <source>
        <dbReference type="ARBA" id="ARBA00022475"/>
    </source>
</evidence>
<feature type="region of interest" description="Disordered" evidence="11">
    <location>
        <begin position="544"/>
        <end position="582"/>
    </location>
</feature>
<dbReference type="Pfam" id="PF02493">
    <property type="entry name" value="MORN"/>
    <property type="match status" value="7"/>
</dbReference>
<name>A0AAV6UES8_9ARAC</name>
<accession>A0AAV6UES8</accession>
<feature type="compositionally biased region" description="Polar residues" evidence="11">
    <location>
        <begin position="166"/>
        <end position="176"/>
    </location>
</feature>
<protein>
    <recommendedName>
        <fullName evidence="15">Junctophilin</fullName>
    </recommendedName>
</protein>
<organism evidence="13 14">
    <name type="scientific">Oedothorax gibbosus</name>
    <dbReference type="NCBI Taxonomy" id="931172"/>
    <lineage>
        <taxon>Eukaryota</taxon>
        <taxon>Metazoa</taxon>
        <taxon>Ecdysozoa</taxon>
        <taxon>Arthropoda</taxon>
        <taxon>Chelicerata</taxon>
        <taxon>Arachnida</taxon>
        <taxon>Araneae</taxon>
        <taxon>Araneomorphae</taxon>
        <taxon>Entelegynae</taxon>
        <taxon>Araneoidea</taxon>
        <taxon>Linyphiidae</taxon>
        <taxon>Erigoninae</taxon>
        <taxon>Oedothorax</taxon>
    </lineage>
</organism>
<keyword evidence="9 12" id="KW-1133">Transmembrane helix</keyword>
<evidence type="ECO:0000256" key="7">
    <source>
        <dbReference type="ARBA" id="ARBA00022737"/>
    </source>
</evidence>
<evidence type="ECO:0000256" key="9">
    <source>
        <dbReference type="ARBA" id="ARBA00022989"/>
    </source>
</evidence>
<dbReference type="SMART" id="SM00698">
    <property type="entry name" value="MORN"/>
    <property type="match status" value="6"/>
</dbReference>
<evidence type="ECO:0000256" key="12">
    <source>
        <dbReference type="SAM" id="Phobius"/>
    </source>
</evidence>
<dbReference type="PANTHER" id="PTHR23085">
    <property type="entry name" value="GH28348P"/>
    <property type="match status" value="1"/>
</dbReference>
<feature type="compositionally biased region" description="Basic and acidic residues" evidence="11">
    <location>
        <begin position="409"/>
        <end position="434"/>
    </location>
</feature>
<dbReference type="PANTHER" id="PTHR23085:SF16">
    <property type="entry name" value="GH28348P"/>
    <property type="match status" value="1"/>
</dbReference>
<dbReference type="FunFam" id="2.20.110.10:FF:000001">
    <property type="entry name" value="Junctophilin"/>
    <property type="match status" value="1"/>
</dbReference>
<dbReference type="AlphaFoldDB" id="A0AAV6UES8"/>
<evidence type="ECO:0000256" key="11">
    <source>
        <dbReference type="SAM" id="MobiDB-lite"/>
    </source>
</evidence>
<dbReference type="GO" id="GO:0005789">
    <property type="term" value="C:endoplasmic reticulum membrane"/>
    <property type="evidence" value="ECO:0007669"/>
    <property type="project" value="UniProtKB-SubCell"/>
</dbReference>
<sequence>MSSQHQLSGGRFDFDDGGTYAGGWAAGRAHGHGVCTGPKGEGAYCGEWTDGFETLGVYARGAAEYGGQWLEGKRHGFGAETRGRWLYRGEWTDGLKGRYGSRQCVASAAKYDGTWSGGLQDGYGSETYADGGTFQGQWVKGMRHGYGVRSSAPFGLAAHTRRQSLRKSPTPGSDVTTLDRRPEEGRGGFVLRDTRGMAPQGAPEGKRSPFKGLLSPKTKRTSYEDDAAATSGADDEETTSDVDSTTDVGGEPLDGNVMETYMGEWKDDRRSGFGIAERSDGLKYEGEWHNNRRFGYGRTTYKDGAVERGKYRNNFLVGGAGERRIFRSPKFKERVESAVNGAHRASQIALQKADIAISRTATARGKAEQADVVAKQARAEAEIAKSVARNFAPEFQLPSEPKGFPKPKFPSDRDSAELSSTTEDRTPDFLKPDFDCNFLSPEPPPPSGSAFQDLFRNNPDRRPSNAGFLRRPSTIHLRRPSTVVEHSLVPSQISSFDHDQQQKSYLQPSYEKQPSNYHQDQFTYQQNPQIQHQNPSVYLQDQSTYQQNPSTYQHQNQLRYPQNPSSYSHNQSPYQQNPSLYHQNQSPYIQNQIPYQTPSNYYQQQHHRQYQPPALNIQQVTDDHLHHYYQPPELPEKPRRKKPAVDLTELSVLYGIPVHRPLMEEDEDCPVVAPGRRSTLPTVMDSLDAPGVVRSGSLYGGTKKTEAAPPVVTHARKNSLPDINKEVGPRVLSREAIALLSSQRREAMRREEEEALRLRANPLLYLVSPEVWDWFASQQLVILIVVINVALGLLVFKVIL</sequence>